<feature type="signal peptide" evidence="1">
    <location>
        <begin position="1"/>
        <end position="20"/>
    </location>
</feature>
<keyword evidence="1" id="KW-0732">Signal</keyword>
<accession>A0ABV0W2C3</accession>
<dbReference type="EMBL" id="JAHRIM010021607">
    <property type="protein sequence ID" value="MEQ2263127.1"/>
    <property type="molecule type" value="Genomic_DNA"/>
</dbReference>
<evidence type="ECO:0000313" key="2">
    <source>
        <dbReference type="EMBL" id="MEQ2263127.1"/>
    </source>
</evidence>
<gene>
    <name evidence="2" type="ORF">XENORESO_003401</name>
</gene>
<evidence type="ECO:0000313" key="3">
    <source>
        <dbReference type="Proteomes" id="UP001444071"/>
    </source>
</evidence>
<organism evidence="2 3">
    <name type="scientific">Xenotaenia resolanae</name>
    <dbReference type="NCBI Taxonomy" id="208358"/>
    <lineage>
        <taxon>Eukaryota</taxon>
        <taxon>Metazoa</taxon>
        <taxon>Chordata</taxon>
        <taxon>Craniata</taxon>
        <taxon>Vertebrata</taxon>
        <taxon>Euteleostomi</taxon>
        <taxon>Actinopterygii</taxon>
        <taxon>Neopterygii</taxon>
        <taxon>Teleostei</taxon>
        <taxon>Neoteleostei</taxon>
        <taxon>Acanthomorphata</taxon>
        <taxon>Ovalentaria</taxon>
        <taxon>Atherinomorphae</taxon>
        <taxon>Cyprinodontiformes</taxon>
        <taxon>Goodeidae</taxon>
        <taxon>Xenotaenia</taxon>
    </lineage>
</organism>
<dbReference type="Proteomes" id="UP001444071">
    <property type="component" value="Unassembled WGS sequence"/>
</dbReference>
<name>A0ABV0W2C3_9TELE</name>
<comment type="caution">
    <text evidence="2">The sequence shown here is derived from an EMBL/GenBank/DDBJ whole genome shotgun (WGS) entry which is preliminary data.</text>
</comment>
<keyword evidence="3" id="KW-1185">Reference proteome</keyword>
<protein>
    <recommendedName>
        <fullName evidence="4">Secreted protein</fullName>
    </recommendedName>
</protein>
<feature type="chain" id="PRO_5046317709" description="Secreted protein" evidence="1">
    <location>
        <begin position="21"/>
        <end position="103"/>
    </location>
</feature>
<sequence>MESCLCVSAWLFVLGASLWPFPPNLEPVLCVSTRISSRSGPIQHQFAAGPEERTAFIRSWGRAHGEWQSIKMSDNMFKSLKFVFYDWSNLKHKNSKNTELQLR</sequence>
<proteinExistence type="predicted"/>
<evidence type="ECO:0008006" key="4">
    <source>
        <dbReference type="Google" id="ProtNLM"/>
    </source>
</evidence>
<evidence type="ECO:0000256" key="1">
    <source>
        <dbReference type="SAM" id="SignalP"/>
    </source>
</evidence>
<reference evidence="2 3" key="1">
    <citation type="submission" date="2021-06" db="EMBL/GenBank/DDBJ databases">
        <authorList>
            <person name="Palmer J.M."/>
        </authorList>
    </citation>
    <scope>NUCLEOTIDE SEQUENCE [LARGE SCALE GENOMIC DNA]</scope>
    <source>
        <strain evidence="2 3">XR_2019</strain>
        <tissue evidence="2">Muscle</tissue>
    </source>
</reference>